<keyword evidence="2" id="KW-1185">Reference proteome</keyword>
<dbReference type="Proteomes" id="UP000249522">
    <property type="component" value="Unassembled WGS sequence"/>
</dbReference>
<dbReference type="Gene3D" id="3.30.460.40">
    <property type="match status" value="1"/>
</dbReference>
<accession>A0A2W1LQ40</accession>
<organism evidence="1 2">
    <name type="scientific">Paenibacillus sambharensis</name>
    <dbReference type="NCBI Taxonomy" id="1803190"/>
    <lineage>
        <taxon>Bacteria</taxon>
        <taxon>Bacillati</taxon>
        <taxon>Bacillota</taxon>
        <taxon>Bacilli</taxon>
        <taxon>Bacillales</taxon>
        <taxon>Paenibacillaceae</taxon>
        <taxon>Paenibacillus</taxon>
    </lineage>
</organism>
<dbReference type="SUPFAM" id="SSF81301">
    <property type="entry name" value="Nucleotidyltransferase"/>
    <property type="match status" value="1"/>
</dbReference>
<dbReference type="EMBL" id="QKRB01000057">
    <property type="protein sequence ID" value="PZD93517.1"/>
    <property type="molecule type" value="Genomic_DNA"/>
</dbReference>
<dbReference type="OrthoDB" id="2678373at2"/>
<dbReference type="InterPro" id="IPR043519">
    <property type="entry name" value="NT_sf"/>
</dbReference>
<dbReference type="RefSeq" id="WP_111149186.1">
    <property type="nucleotide sequence ID" value="NZ_QKRB01000057.1"/>
</dbReference>
<sequence length="201" mass="21271">MNPPESIRSALEIISSLSGGLGDAWVVGGSAGLMLQGLNLAEPPRDLDIYADKDDAASIHALLSGYATDRPTYSVTPIYESVLSHYDIARVSVELVGGFVVSAGEDRYTVRVRNDLMPHASLIKVGSAGLSAAVVPLAHELIFNLLRSRMDRVEVVAAAMSDAPQRHGPALRALVAASSLTPVTEQRLLRLAGLAETEGDE</sequence>
<protein>
    <recommendedName>
        <fullName evidence="3">Nucleotidyl transferase AbiEii/AbiGii toxin family protein</fullName>
    </recommendedName>
</protein>
<evidence type="ECO:0000313" key="2">
    <source>
        <dbReference type="Proteomes" id="UP000249522"/>
    </source>
</evidence>
<evidence type="ECO:0000313" key="1">
    <source>
        <dbReference type="EMBL" id="PZD93517.1"/>
    </source>
</evidence>
<name>A0A2W1LQ40_9BACL</name>
<gene>
    <name evidence="1" type="ORF">DNH61_23135</name>
</gene>
<dbReference type="AlphaFoldDB" id="A0A2W1LQ40"/>
<comment type="caution">
    <text evidence="1">The sequence shown here is derived from an EMBL/GenBank/DDBJ whole genome shotgun (WGS) entry which is preliminary data.</text>
</comment>
<dbReference type="Pfam" id="PF10706">
    <property type="entry name" value="Aminoglyc_resit"/>
    <property type="match status" value="1"/>
</dbReference>
<reference evidence="1 2" key="1">
    <citation type="submission" date="2018-06" db="EMBL/GenBank/DDBJ databases">
        <title>Paenibacillus imtechensis sp. nov.</title>
        <authorList>
            <person name="Pinnaka A.K."/>
            <person name="Singh H."/>
            <person name="Kaur M."/>
        </authorList>
    </citation>
    <scope>NUCLEOTIDE SEQUENCE [LARGE SCALE GENOMIC DNA]</scope>
    <source>
        <strain evidence="1 2">SMB1</strain>
    </source>
</reference>
<evidence type="ECO:0008006" key="3">
    <source>
        <dbReference type="Google" id="ProtNLM"/>
    </source>
</evidence>
<proteinExistence type="predicted"/>
<dbReference type="InterPro" id="IPR019646">
    <property type="entry name" value="Aminoglyc_AdlTrfase"/>
</dbReference>